<evidence type="ECO:0000256" key="2">
    <source>
        <dbReference type="ARBA" id="ARBA00023235"/>
    </source>
</evidence>
<keyword evidence="6" id="KW-1185">Reference proteome</keyword>
<feature type="binding site" evidence="4">
    <location>
        <position position="136"/>
    </location>
    <ligand>
        <name>D-ribulose 5-phosphate</name>
        <dbReference type="ChEBI" id="CHEBI:58121"/>
    </ligand>
</feature>
<dbReference type="PANTHER" id="PTHR30345:SF0">
    <property type="entry name" value="DNA DAMAGE-REPAIR_TOLERATION PROTEIN DRT102"/>
    <property type="match status" value="1"/>
</dbReference>
<gene>
    <name evidence="5" type="primary">rpiB</name>
    <name evidence="5" type="ORF">NCTC13079_00317</name>
</gene>
<dbReference type="InterPro" id="IPR003500">
    <property type="entry name" value="RpiB_LacA_LacB"/>
</dbReference>
<evidence type="ECO:0000313" key="5">
    <source>
        <dbReference type="EMBL" id="VEJ34779.1"/>
    </source>
</evidence>
<dbReference type="PIRSF" id="PIRSF005384">
    <property type="entry name" value="RpiB_LacA_B"/>
    <property type="match status" value="1"/>
</dbReference>
<evidence type="ECO:0000256" key="3">
    <source>
        <dbReference type="PIRSR" id="PIRSR005384-1"/>
    </source>
</evidence>
<dbReference type="PANTHER" id="PTHR30345">
    <property type="entry name" value="RIBOSE-5-PHOSPHATE ISOMERASE B"/>
    <property type="match status" value="1"/>
</dbReference>
<feature type="binding site" evidence="4">
    <location>
        <begin position="66"/>
        <end position="70"/>
    </location>
    <ligand>
        <name>D-ribulose 5-phosphate</name>
        <dbReference type="ChEBI" id="CHEBI:58121"/>
    </ligand>
</feature>
<feature type="binding site" evidence="4">
    <location>
        <position position="132"/>
    </location>
    <ligand>
        <name>D-ribulose 5-phosphate</name>
        <dbReference type="ChEBI" id="CHEBI:58121"/>
    </ligand>
</feature>
<dbReference type="GO" id="GO:0005975">
    <property type="term" value="P:carbohydrate metabolic process"/>
    <property type="evidence" value="ECO:0007669"/>
    <property type="project" value="InterPro"/>
</dbReference>
<dbReference type="RefSeq" id="WP_126464781.1">
    <property type="nucleotide sequence ID" value="NZ_JAUSWF010000002.1"/>
</dbReference>
<organism evidence="5 6">
    <name type="scientific">Aedoeadaptatus ivorii</name>
    <dbReference type="NCBI Taxonomy" id="54006"/>
    <lineage>
        <taxon>Bacteria</taxon>
        <taxon>Bacillati</taxon>
        <taxon>Bacillota</taxon>
        <taxon>Tissierellia</taxon>
        <taxon>Tissierellales</taxon>
        <taxon>Peptoniphilaceae</taxon>
        <taxon>Aedoeadaptatus</taxon>
    </lineage>
</organism>
<feature type="binding site" evidence="4">
    <location>
        <position position="99"/>
    </location>
    <ligand>
        <name>D-ribulose 5-phosphate</name>
        <dbReference type="ChEBI" id="CHEBI:58121"/>
    </ligand>
</feature>
<dbReference type="InterPro" id="IPR036569">
    <property type="entry name" value="RpiB_LacA_LacB_sf"/>
</dbReference>
<dbReference type="EC" id="5.3.1.6" evidence="5"/>
<dbReference type="NCBIfam" id="TIGR01120">
    <property type="entry name" value="rpiB"/>
    <property type="match status" value="1"/>
</dbReference>
<dbReference type="InterPro" id="IPR004785">
    <property type="entry name" value="RpiB"/>
</dbReference>
<proteinExistence type="inferred from homology"/>
<keyword evidence="2 5" id="KW-0413">Isomerase</keyword>
<feature type="binding site" evidence="4">
    <location>
        <position position="109"/>
    </location>
    <ligand>
        <name>D-ribulose 5-phosphate</name>
        <dbReference type="ChEBI" id="CHEBI:58121"/>
    </ligand>
</feature>
<reference evidence="5 6" key="1">
    <citation type="submission" date="2018-12" db="EMBL/GenBank/DDBJ databases">
        <authorList>
            <consortium name="Pathogen Informatics"/>
        </authorList>
    </citation>
    <scope>NUCLEOTIDE SEQUENCE [LARGE SCALE GENOMIC DNA]</scope>
    <source>
        <strain evidence="5 6">NCTC13079</strain>
    </source>
</reference>
<protein>
    <submittedName>
        <fullName evidence="5">Ribose-5-phosphate isomerase B</fullName>
        <ecNumber evidence="5">5.3.1.6</ecNumber>
    </submittedName>
</protein>
<comment type="similarity">
    <text evidence="1">Belongs to the LacAB/RpiB family.</text>
</comment>
<evidence type="ECO:0000313" key="6">
    <source>
        <dbReference type="Proteomes" id="UP000269544"/>
    </source>
</evidence>
<dbReference type="SUPFAM" id="SSF89623">
    <property type="entry name" value="Ribose/Galactose isomerase RpiB/AlsB"/>
    <property type="match status" value="1"/>
</dbReference>
<dbReference type="KEGG" id="piv:NCTC13079_00317"/>
<dbReference type="GO" id="GO:0004751">
    <property type="term" value="F:ribose-5-phosphate isomerase activity"/>
    <property type="evidence" value="ECO:0007669"/>
    <property type="project" value="UniProtKB-EC"/>
</dbReference>
<evidence type="ECO:0000256" key="1">
    <source>
        <dbReference type="ARBA" id="ARBA00008754"/>
    </source>
</evidence>
<accession>A0A448V027</accession>
<name>A0A448V027_9FIRM</name>
<evidence type="ECO:0000256" key="4">
    <source>
        <dbReference type="PIRSR" id="PIRSR005384-2"/>
    </source>
</evidence>
<feature type="binding site" evidence="4">
    <location>
        <begin position="8"/>
        <end position="9"/>
    </location>
    <ligand>
        <name>D-ribulose 5-phosphate</name>
        <dbReference type="ChEBI" id="CHEBI:58121"/>
    </ligand>
</feature>
<dbReference type="Gene3D" id="3.40.1400.10">
    <property type="entry name" value="Sugar-phosphate isomerase, RpiB/LacA/LacB"/>
    <property type="match status" value="1"/>
</dbReference>
<feature type="active site" description="Proton donor" evidence="3">
    <location>
        <position position="98"/>
    </location>
</feature>
<sequence length="147" mass="15930">MKIAMGADHAGYRRKEALKEYLQDLGHEITDVGTDSTDRVDYPAFGKKAAELVAEGSCEKGIVICGSGIGIGIAANKVRGVRCAMVSEPYSAKLARRHNDANMIAMGARTIGGDMTREIARAFLEEEFEGGRHSARVEQLEDGAWEK</sequence>
<dbReference type="Proteomes" id="UP000269544">
    <property type="component" value="Chromosome"/>
</dbReference>
<dbReference type="NCBIfam" id="TIGR00689">
    <property type="entry name" value="rpiB_lacA_lacB"/>
    <property type="match status" value="1"/>
</dbReference>
<dbReference type="EMBL" id="LR134523">
    <property type="protein sequence ID" value="VEJ34779.1"/>
    <property type="molecule type" value="Genomic_DNA"/>
</dbReference>
<dbReference type="NCBIfam" id="NF004051">
    <property type="entry name" value="PRK05571.1"/>
    <property type="match status" value="1"/>
</dbReference>
<dbReference type="AlphaFoldDB" id="A0A448V027"/>
<dbReference type="OrthoDB" id="1778624at2"/>
<dbReference type="Pfam" id="PF02502">
    <property type="entry name" value="LacAB_rpiB"/>
    <property type="match status" value="1"/>
</dbReference>
<feature type="active site" description="Proton acceptor" evidence="3">
    <location>
        <position position="65"/>
    </location>
</feature>